<evidence type="ECO:0000313" key="2">
    <source>
        <dbReference type="Proteomes" id="UP001224890"/>
    </source>
</evidence>
<comment type="caution">
    <text evidence="1">The sequence shown here is derived from an EMBL/GenBank/DDBJ whole genome shotgun (WGS) entry which is preliminary data.</text>
</comment>
<name>A0AAJ0ANT4_9PEZI</name>
<organism evidence="1 2">
    <name type="scientific">Colletotrichum godetiae</name>
    <dbReference type="NCBI Taxonomy" id="1209918"/>
    <lineage>
        <taxon>Eukaryota</taxon>
        <taxon>Fungi</taxon>
        <taxon>Dikarya</taxon>
        <taxon>Ascomycota</taxon>
        <taxon>Pezizomycotina</taxon>
        <taxon>Sordariomycetes</taxon>
        <taxon>Hypocreomycetidae</taxon>
        <taxon>Glomerellales</taxon>
        <taxon>Glomerellaceae</taxon>
        <taxon>Colletotrichum</taxon>
        <taxon>Colletotrichum acutatum species complex</taxon>
    </lineage>
</organism>
<proteinExistence type="predicted"/>
<dbReference type="EMBL" id="JAHMHR010000020">
    <property type="protein sequence ID" value="KAK1675767.1"/>
    <property type="molecule type" value="Genomic_DNA"/>
</dbReference>
<feature type="non-terminal residue" evidence="1">
    <location>
        <position position="1"/>
    </location>
</feature>
<keyword evidence="2" id="KW-1185">Reference proteome</keyword>
<protein>
    <submittedName>
        <fullName evidence="1">Uncharacterized protein</fullName>
    </submittedName>
</protein>
<dbReference type="RefSeq" id="XP_060429770.1">
    <property type="nucleotide sequence ID" value="XM_060580502.1"/>
</dbReference>
<evidence type="ECO:0000313" key="1">
    <source>
        <dbReference type="EMBL" id="KAK1675767.1"/>
    </source>
</evidence>
<sequence>MISYVEYAGPSDGVRKAAISSLVSGSMVPMASACGNASWSLDFEGPALQCSAIGPDDELRINITEIAKDWCFGAGQCYQYISWMPGSTTDHSPFSGDYDYTKDTVSGPENGPITLHVADSHSGEDEWTPSMIGFDSFTKCTLYSASYHTDFIYRSGIQEIRTTKTMNKPSDPWLSSLIDQSTTTFDKVAGVPFQAVMDAFSSMLIGNVLLQWYSSHDTPFVHTQAGTTNLAKNLRGFGKQSSNETEGDRAISALREEMFLNVTLSLISQADLK</sequence>
<dbReference type="Proteomes" id="UP001224890">
    <property type="component" value="Unassembled WGS sequence"/>
</dbReference>
<reference evidence="1" key="1">
    <citation type="submission" date="2021-06" db="EMBL/GenBank/DDBJ databases">
        <title>Comparative genomics, transcriptomics and evolutionary studies reveal genomic signatures of adaptation to plant cell wall in hemibiotrophic fungi.</title>
        <authorList>
            <consortium name="DOE Joint Genome Institute"/>
            <person name="Baroncelli R."/>
            <person name="Diaz J.F."/>
            <person name="Benocci T."/>
            <person name="Peng M."/>
            <person name="Battaglia E."/>
            <person name="Haridas S."/>
            <person name="Andreopoulos W."/>
            <person name="Labutti K."/>
            <person name="Pangilinan J."/>
            <person name="Floch G.L."/>
            <person name="Makela M.R."/>
            <person name="Henrissat B."/>
            <person name="Grigoriev I.V."/>
            <person name="Crouch J.A."/>
            <person name="De Vries R.P."/>
            <person name="Sukno S.A."/>
            <person name="Thon M.R."/>
        </authorList>
    </citation>
    <scope>NUCLEOTIDE SEQUENCE</scope>
    <source>
        <strain evidence="1">CBS 193.32</strain>
    </source>
</reference>
<gene>
    <name evidence="1" type="ORF">BDP55DRAFT_743996</name>
</gene>
<dbReference type="GeneID" id="85465028"/>
<accession>A0AAJ0ANT4</accession>
<dbReference type="AlphaFoldDB" id="A0AAJ0ANT4"/>